<evidence type="ECO:0000313" key="3">
    <source>
        <dbReference type="Proteomes" id="UP001630127"/>
    </source>
</evidence>
<evidence type="ECO:0000256" key="1">
    <source>
        <dbReference type="ARBA" id="ARBA00022737"/>
    </source>
</evidence>
<reference evidence="2 3" key="1">
    <citation type="submission" date="2024-11" db="EMBL/GenBank/DDBJ databases">
        <title>A near-complete genome assembly of Cinchona calisaya.</title>
        <authorList>
            <person name="Lian D.C."/>
            <person name="Zhao X.W."/>
            <person name="Wei L."/>
        </authorList>
    </citation>
    <scope>NUCLEOTIDE SEQUENCE [LARGE SCALE GENOMIC DNA]</scope>
    <source>
        <tissue evidence="2">Nenye</tissue>
    </source>
</reference>
<comment type="caution">
    <text evidence="2">The sequence shown here is derived from an EMBL/GenBank/DDBJ whole genome shotgun (WGS) entry which is preliminary data.</text>
</comment>
<gene>
    <name evidence="2" type="ORF">ACH5RR_036013</name>
</gene>
<protein>
    <recommendedName>
        <fullName evidence="4">Pentatricopeptide repeat-containing protein</fullName>
    </recommendedName>
</protein>
<dbReference type="EMBL" id="JBJUIK010000015">
    <property type="protein sequence ID" value="KAL3501564.1"/>
    <property type="molecule type" value="Genomic_DNA"/>
</dbReference>
<dbReference type="Gene3D" id="1.25.40.10">
    <property type="entry name" value="Tetratricopeptide repeat domain"/>
    <property type="match status" value="1"/>
</dbReference>
<evidence type="ECO:0008006" key="4">
    <source>
        <dbReference type="Google" id="ProtNLM"/>
    </source>
</evidence>
<dbReference type="InterPro" id="IPR046960">
    <property type="entry name" value="PPR_At4g14850-like_plant"/>
</dbReference>
<dbReference type="PANTHER" id="PTHR47926:SF511">
    <property type="entry name" value="PENTATRICOPEPTIDE REPEAT-CONTAINING PROTEIN"/>
    <property type="match status" value="1"/>
</dbReference>
<proteinExistence type="predicted"/>
<keyword evidence="1" id="KW-0677">Repeat</keyword>
<sequence length="98" mass="10655">MITGLMQNGLEKDAVNIFWKMIGERLAADQFTFGVGASYCLWRSCGPGKSQNGYSEEAIHIFCETQRNGIEQDEFALGSAISSCANLASLEEGGQFHA</sequence>
<dbReference type="PANTHER" id="PTHR47926">
    <property type="entry name" value="PENTATRICOPEPTIDE REPEAT-CONTAINING PROTEIN"/>
    <property type="match status" value="1"/>
</dbReference>
<accession>A0ABD2Y5J6</accession>
<dbReference type="InterPro" id="IPR011990">
    <property type="entry name" value="TPR-like_helical_dom_sf"/>
</dbReference>
<dbReference type="AlphaFoldDB" id="A0ABD2Y5J6"/>
<dbReference type="Pfam" id="PF01535">
    <property type="entry name" value="PPR"/>
    <property type="match status" value="2"/>
</dbReference>
<evidence type="ECO:0000313" key="2">
    <source>
        <dbReference type="EMBL" id="KAL3501564.1"/>
    </source>
</evidence>
<dbReference type="InterPro" id="IPR002885">
    <property type="entry name" value="PPR_rpt"/>
</dbReference>
<name>A0ABD2Y5J6_9GENT</name>
<organism evidence="2 3">
    <name type="scientific">Cinchona calisaya</name>
    <dbReference type="NCBI Taxonomy" id="153742"/>
    <lineage>
        <taxon>Eukaryota</taxon>
        <taxon>Viridiplantae</taxon>
        <taxon>Streptophyta</taxon>
        <taxon>Embryophyta</taxon>
        <taxon>Tracheophyta</taxon>
        <taxon>Spermatophyta</taxon>
        <taxon>Magnoliopsida</taxon>
        <taxon>eudicotyledons</taxon>
        <taxon>Gunneridae</taxon>
        <taxon>Pentapetalae</taxon>
        <taxon>asterids</taxon>
        <taxon>lamiids</taxon>
        <taxon>Gentianales</taxon>
        <taxon>Rubiaceae</taxon>
        <taxon>Cinchonoideae</taxon>
        <taxon>Cinchoneae</taxon>
        <taxon>Cinchona</taxon>
    </lineage>
</organism>
<keyword evidence="3" id="KW-1185">Reference proteome</keyword>
<dbReference type="Proteomes" id="UP001630127">
    <property type="component" value="Unassembled WGS sequence"/>
</dbReference>